<proteinExistence type="predicted"/>
<evidence type="ECO:0000313" key="1">
    <source>
        <dbReference type="EMBL" id="QND70007.1"/>
    </source>
</evidence>
<dbReference type="InterPro" id="IPR007761">
    <property type="entry name" value="MtlR-like"/>
</dbReference>
<organism evidence="1 2">
    <name type="scientific">Tardiphaga robiniae</name>
    <dbReference type="NCBI Taxonomy" id="943830"/>
    <lineage>
        <taxon>Bacteria</taxon>
        <taxon>Pseudomonadati</taxon>
        <taxon>Pseudomonadota</taxon>
        <taxon>Alphaproteobacteria</taxon>
        <taxon>Hyphomicrobiales</taxon>
        <taxon>Nitrobacteraceae</taxon>
        <taxon>Tardiphaga</taxon>
    </lineage>
</organism>
<dbReference type="KEGG" id="trb:HB776_01185"/>
<dbReference type="AlphaFoldDB" id="A0A7G6TTC5"/>
<dbReference type="GO" id="GO:0045892">
    <property type="term" value="P:negative regulation of DNA-templated transcription"/>
    <property type="evidence" value="ECO:0007669"/>
    <property type="project" value="TreeGrafter"/>
</dbReference>
<reference evidence="2" key="1">
    <citation type="journal article" date="2020" name="Mol. Plant Microbe">
        <title>Rhizobial microsymbionts of the narrowly endemic Oxytropis species growing in Kamchatka are characterized by significant genetic diversity and possess a set of genes that are associated with T3SS and T6SS secretion systems and can affect the development of symbiosis.</title>
        <authorList>
            <person name="Safronova V."/>
            <person name="Guro P."/>
            <person name="Sazanova A."/>
            <person name="Kuznetsova I."/>
            <person name="Belimov A."/>
            <person name="Yakubov V."/>
            <person name="Chirak E."/>
            <person name="Afonin A."/>
            <person name="Gogolev Y."/>
            <person name="Andronov E."/>
            <person name="Tikhonovich I."/>
        </authorList>
    </citation>
    <scope>NUCLEOTIDE SEQUENCE [LARGE SCALE GENOMIC DNA]</scope>
    <source>
        <strain evidence="2">581</strain>
    </source>
</reference>
<gene>
    <name evidence="1" type="ORF">HB776_01185</name>
</gene>
<protein>
    <submittedName>
        <fullName evidence="1">Uncharacterized protein</fullName>
    </submittedName>
</protein>
<dbReference type="SUPFAM" id="SSF158668">
    <property type="entry name" value="MtlR-like"/>
    <property type="match status" value="1"/>
</dbReference>
<dbReference type="PANTHER" id="PTHR37941:SF1">
    <property type="entry name" value="FUMARASE E-RELATED"/>
    <property type="match status" value="1"/>
</dbReference>
<dbReference type="PANTHER" id="PTHR37941">
    <property type="entry name" value="FUMARASE E-RELATED"/>
    <property type="match status" value="1"/>
</dbReference>
<accession>A0A7G6TTC5</accession>
<evidence type="ECO:0000313" key="2">
    <source>
        <dbReference type="Proteomes" id="UP000515291"/>
    </source>
</evidence>
<dbReference type="Proteomes" id="UP000515291">
    <property type="component" value="Chromosome"/>
</dbReference>
<name>A0A7G6TTC5_9BRAD</name>
<dbReference type="Gene3D" id="1.20.120.330">
    <property type="entry name" value="Nucleotidyltransferases domain 2"/>
    <property type="match status" value="1"/>
</dbReference>
<dbReference type="Pfam" id="PF05068">
    <property type="entry name" value="MtlR"/>
    <property type="match status" value="1"/>
</dbReference>
<sequence>MPKRDDYYQGAMGISEFADVQGEVGRQTDRGAAIISSSFVEEHLRYAIDRSFVDLSERTSSRLFEGTGPLSTFHSRILLGFALGMYDQQTREEMIIISRIRNFFAHTIKAIDFNDATIAQLCAELGFPSRYMALYQIDQGNRWKFELSCRFCRSIVVNASRSEKPTFAGGGKTSFEALAEARYAAELHGRSVALPHVPSRTSDR</sequence>
<dbReference type="EMBL" id="CP050292">
    <property type="protein sequence ID" value="QND70007.1"/>
    <property type="molecule type" value="Genomic_DNA"/>
</dbReference>
<dbReference type="RefSeq" id="WP_184514439.1">
    <property type="nucleotide sequence ID" value="NZ_CP050292.1"/>
</dbReference>
<dbReference type="InterPro" id="IPR038026">
    <property type="entry name" value="MtlR-like_sf"/>
</dbReference>